<dbReference type="SUPFAM" id="SSF103481">
    <property type="entry name" value="Multidrug resistance efflux transporter EmrE"/>
    <property type="match status" value="2"/>
</dbReference>
<comment type="subcellular location">
    <subcellularLocation>
        <location evidence="1">Membrane</location>
        <topology evidence="1">Multi-pass membrane protein</topology>
    </subcellularLocation>
</comment>
<dbReference type="InterPro" id="IPR050638">
    <property type="entry name" value="AA-Vitamin_Transporters"/>
</dbReference>
<dbReference type="RefSeq" id="WP_212756728.1">
    <property type="nucleotide sequence ID" value="NZ_CP053069.1"/>
</dbReference>
<keyword evidence="8" id="KW-1185">Reference proteome</keyword>
<feature type="transmembrane region" description="Helical" evidence="5">
    <location>
        <begin position="65"/>
        <end position="87"/>
    </location>
</feature>
<keyword evidence="4 5" id="KW-0472">Membrane</keyword>
<dbReference type="Pfam" id="PF00892">
    <property type="entry name" value="EamA"/>
    <property type="match status" value="2"/>
</dbReference>
<evidence type="ECO:0000256" key="4">
    <source>
        <dbReference type="ARBA" id="ARBA00023136"/>
    </source>
</evidence>
<feature type="domain" description="EamA" evidence="6">
    <location>
        <begin position="5"/>
        <end position="138"/>
    </location>
</feature>
<evidence type="ECO:0000313" key="7">
    <source>
        <dbReference type="EMBL" id="QJR12039.1"/>
    </source>
</evidence>
<dbReference type="Proteomes" id="UP000501534">
    <property type="component" value="Chromosome"/>
</dbReference>
<dbReference type="GO" id="GO:0016020">
    <property type="term" value="C:membrane"/>
    <property type="evidence" value="ECO:0007669"/>
    <property type="project" value="UniProtKB-SubCell"/>
</dbReference>
<evidence type="ECO:0000259" key="6">
    <source>
        <dbReference type="Pfam" id="PF00892"/>
    </source>
</evidence>
<keyword evidence="3 5" id="KW-1133">Transmembrane helix</keyword>
<evidence type="ECO:0000256" key="2">
    <source>
        <dbReference type="ARBA" id="ARBA00022692"/>
    </source>
</evidence>
<dbReference type="EMBL" id="CP053069">
    <property type="protein sequence ID" value="QJR12039.1"/>
    <property type="molecule type" value="Genomic_DNA"/>
</dbReference>
<feature type="transmembrane region" description="Helical" evidence="5">
    <location>
        <begin position="178"/>
        <end position="200"/>
    </location>
</feature>
<evidence type="ECO:0000256" key="1">
    <source>
        <dbReference type="ARBA" id="ARBA00004141"/>
    </source>
</evidence>
<feature type="transmembrane region" description="Helical" evidence="5">
    <location>
        <begin position="150"/>
        <end position="171"/>
    </location>
</feature>
<keyword evidence="2 5" id="KW-0812">Transmembrane</keyword>
<feature type="transmembrane region" description="Helical" evidence="5">
    <location>
        <begin position="34"/>
        <end position="53"/>
    </location>
</feature>
<name>A0A6M4GXL8_9PROT</name>
<sequence>MRSFALVALLALLWGGSYPLLKLAVETIPPMTVVAIRSLVGGLFLLALLGPRIRLFADVSSGASLRALSIQSAFNCIIPWILVAHAMREIDAGLASILNSLSPIFIFLITALITRHEAVTARKGVGVVLGLSGVLAIVGLDALENVGTKTVAELACVAGSLSYAIAGVIGVRFAKVTPLVPAAGTTLLAAAVMIPLALLLEHPWNATPSMRSLLAVLASAILSTGLAMVVYFKLLATVGSIAMSSQAYLRIVVGVGLGIAFLGERPTTSMWIGLCLVVAGVVAMTLPSRKPASITRPSP</sequence>
<dbReference type="InterPro" id="IPR037185">
    <property type="entry name" value="EmrE-like"/>
</dbReference>
<feature type="transmembrane region" description="Helical" evidence="5">
    <location>
        <begin position="93"/>
        <end position="113"/>
    </location>
</feature>
<evidence type="ECO:0000313" key="8">
    <source>
        <dbReference type="Proteomes" id="UP000501534"/>
    </source>
</evidence>
<organism evidence="7 8">
    <name type="scientific">Usitatibacter rugosus</name>
    <dbReference type="NCBI Taxonomy" id="2732067"/>
    <lineage>
        <taxon>Bacteria</taxon>
        <taxon>Pseudomonadati</taxon>
        <taxon>Pseudomonadota</taxon>
        <taxon>Betaproteobacteria</taxon>
        <taxon>Nitrosomonadales</taxon>
        <taxon>Usitatibacteraceae</taxon>
        <taxon>Usitatibacter</taxon>
    </lineage>
</organism>
<feature type="transmembrane region" description="Helical" evidence="5">
    <location>
        <begin position="125"/>
        <end position="144"/>
    </location>
</feature>
<proteinExistence type="predicted"/>
<evidence type="ECO:0000256" key="3">
    <source>
        <dbReference type="ARBA" id="ARBA00022989"/>
    </source>
</evidence>
<dbReference type="InterPro" id="IPR000620">
    <property type="entry name" value="EamA_dom"/>
</dbReference>
<dbReference type="KEGG" id="uru:DSM104443_03122"/>
<accession>A0A6M4GXL8</accession>
<feature type="transmembrane region" description="Helical" evidence="5">
    <location>
        <begin position="269"/>
        <end position="286"/>
    </location>
</feature>
<feature type="transmembrane region" description="Helical" evidence="5">
    <location>
        <begin position="247"/>
        <end position="263"/>
    </location>
</feature>
<reference evidence="7 8" key="1">
    <citation type="submission" date="2020-04" db="EMBL/GenBank/DDBJ databases">
        <title>Usitatibacter rugosus gen. nov., sp. nov. and Usitatibacter palustris sp. nov., novel members of Usitatibacteraceae fam. nov. within the order Nitrosomonadales isolated from soil.</title>
        <authorList>
            <person name="Huber K.J."/>
            <person name="Neumann-Schaal M."/>
            <person name="Geppert A."/>
            <person name="Luckner M."/>
            <person name="Wanner G."/>
            <person name="Overmann J."/>
        </authorList>
    </citation>
    <scope>NUCLEOTIDE SEQUENCE [LARGE SCALE GENOMIC DNA]</scope>
    <source>
        <strain evidence="7 8">0125_3</strain>
    </source>
</reference>
<feature type="domain" description="EamA" evidence="6">
    <location>
        <begin position="153"/>
        <end position="285"/>
    </location>
</feature>
<feature type="transmembrane region" description="Helical" evidence="5">
    <location>
        <begin position="212"/>
        <end position="235"/>
    </location>
</feature>
<evidence type="ECO:0000256" key="5">
    <source>
        <dbReference type="SAM" id="Phobius"/>
    </source>
</evidence>
<dbReference type="PANTHER" id="PTHR32322">
    <property type="entry name" value="INNER MEMBRANE TRANSPORTER"/>
    <property type="match status" value="1"/>
</dbReference>
<dbReference type="AlphaFoldDB" id="A0A6M4GXL8"/>
<gene>
    <name evidence="7" type="ORF">DSM104443_03122</name>
</gene>
<protein>
    <recommendedName>
        <fullName evidence="6">EamA domain-containing protein</fullName>
    </recommendedName>
</protein>
<dbReference type="PANTHER" id="PTHR32322:SF9">
    <property type="entry name" value="AMINO-ACID METABOLITE EFFLUX PUMP-RELATED"/>
    <property type="match status" value="1"/>
</dbReference>